<keyword evidence="8 9" id="KW-0472">Membrane</keyword>
<proteinExistence type="inferred from homology"/>
<evidence type="ECO:0000256" key="9">
    <source>
        <dbReference type="RuleBase" id="RU361157"/>
    </source>
</evidence>
<dbReference type="AlphaFoldDB" id="A0A3D9L4F3"/>
<keyword evidence="7 9" id="KW-1133">Transmembrane helix</keyword>
<evidence type="ECO:0000256" key="1">
    <source>
        <dbReference type="ARBA" id="ARBA00004429"/>
    </source>
</evidence>
<organism evidence="11 12">
    <name type="scientific">Marinoscillum furvescens DSM 4134</name>
    <dbReference type="NCBI Taxonomy" id="1122208"/>
    <lineage>
        <taxon>Bacteria</taxon>
        <taxon>Pseudomonadati</taxon>
        <taxon>Bacteroidota</taxon>
        <taxon>Cytophagia</taxon>
        <taxon>Cytophagales</taxon>
        <taxon>Reichenbachiellaceae</taxon>
        <taxon>Marinoscillum</taxon>
    </lineage>
</organism>
<evidence type="ECO:0000256" key="4">
    <source>
        <dbReference type="ARBA" id="ARBA00022475"/>
    </source>
</evidence>
<dbReference type="OrthoDB" id="9786910at2"/>
<feature type="transmembrane region" description="Helical" evidence="9">
    <location>
        <begin position="118"/>
        <end position="148"/>
    </location>
</feature>
<gene>
    <name evidence="11" type="ORF">C7460_108170</name>
</gene>
<reference evidence="11 12" key="1">
    <citation type="submission" date="2018-07" db="EMBL/GenBank/DDBJ databases">
        <title>Genomic Encyclopedia of Type Strains, Phase IV (KMG-IV): sequencing the most valuable type-strain genomes for metagenomic binning, comparative biology and taxonomic classification.</title>
        <authorList>
            <person name="Goeker M."/>
        </authorList>
    </citation>
    <scope>NUCLEOTIDE SEQUENCE [LARGE SCALE GENOMIC DNA]</scope>
    <source>
        <strain evidence="11 12">DSM 4134</strain>
    </source>
</reference>
<accession>A0A3D9L4F3</accession>
<keyword evidence="4 9" id="KW-1003">Cell membrane</keyword>
<dbReference type="GO" id="GO:0015920">
    <property type="term" value="P:lipopolysaccharide transport"/>
    <property type="evidence" value="ECO:0007669"/>
    <property type="project" value="TreeGrafter"/>
</dbReference>
<evidence type="ECO:0000256" key="8">
    <source>
        <dbReference type="ARBA" id="ARBA00023136"/>
    </source>
</evidence>
<evidence type="ECO:0000313" key="12">
    <source>
        <dbReference type="Proteomes" id="UP000256779"/>
    </source>
</evidence>
<feature type="transmembrane region" description="Helical" evidence="9">
    <location>
        <begin position="154"/>
        <end position="175"/>
    </location>
</feature>
<evidence type="ECO:0000256" key="6">
    <source>
        <dbReference type="ARBA" id="ARBA00022692"/>
    </source>
</evidence>
<keyword evidence="6 9" id="KW-0812">Transmembrane</keyword>
<keyword evidence="5" id="KW-0997">Cell inner membrane</keyword>
<feature type="transmembrane region" description="Helical" evidence="9">
    <location>
        <begin position="187"/>
        <end position="206"/>
    </location>
</feature>
<keyword evidence="12" id="KW-1185">Reference proteome</keyword>
<feature type="transmembrane region" description="Helical" evidence="9">
    <location>
        <begin position="239"/>
        <end position="262"/>
    </location>
</feature>
<dbReference type="PANTHER" id="PTHR30413">
    <property type="entry name" value="INNER MEMBRANE TRANSPORT PERMEASE"/>
    <property type="match status" value="1"/>
</dbReference>
<name>A0A3D9L4F3_MARFU</name>
<dbReference type="InterPro" id="IPR013525">
    <property type="entry name" value="ABC2_TM"/>
</dbReference>
<evidence type="ECO:0000256" key="3">
    <source>
        <dbReference type="ARBA" id="ARBA00022448"/>
    </source>
</evidence>
<comment type="subcellular location">
    <subcellularLocation>
        <location evidence="1">Cell inner membrane</location>
        <topology evidence="1">Multi-pass membrane protein</topology>
    </subcellularLocation>
    <subcellularLocation>
        <location evidence="9">Cell membrane</location>
        <topology evidence="9">Multi-pass membrane protein</topology>
    </subcellularLocation>
</comment>
<keyword evidence="3 9" id="KW-0813">Transport</keyword>
<evidence type="ECO:0000259" key="10">
    <source>
        <dbReference type="PROSITE" id="PS51012"/>
    </source>
</evidence>
<dbReference type="Pfam" id="PF01061">
    <property type="entry name" value="ABC2_membrane"/>
    <property type="match status" value="1"/>
</dbReference>
<evidence type="ECO:0000256" key="7">
    <source>
        <dbReference type="ARBA" id="ARBA00022989"/>
    </source>
</evidence>
<sequence length="273" mass="30860">MSDVIVIEPDKGWKLISIRESVRYRDLLYFLTIRSIKAKYAQSVLGVGWAILQPLTQTLIFTVVFGNLAALSSDGVPYILFSFVAMVPWNYFSNILTESSTSLIQNKNLISKVYFPRLILPLSSVFSKLLDFAIGFVVMLGFFIYYQFAPGIEVLVFPLLLIILVMTSLGTGMILSSLAVQYRDVQYAMSFLVRVLMYGAPVVYSIEIIPKEYLYVYALNPMVGVIEGMRSAFLGTKEMPWPLISISAIVALILFLFGAFYFQKMERKFADLT</sequence>
<dbReference type="PROSITE" id="PS51012">
    <property type="entry name" value="ABC_TM2"/>
    <property type="match status" value="1"/>
</dbReference>
<dbReference type="GO" id="GO:0140359">
    <property type="term" value="F:ABC-type transporter activity"/>
    <property type="evidence" value="ECO:0007669"/>
    <property type="project" value="InterPro"/>
</dbReference>
<protein>
    <recommendedName>
        <fullName evidence="9">Transport permease protein</fullName>
    </recommendedName>
</protein>
<dbReference type="RefSeq" id="WP_115868078.1">
    <property type="nucleotide sequence ID" value="NZ_QREG01000008.1"/>
</dbReference>
<dbReference type="PANTHER" id="PTHR30413:SF8">
    <property type="entry name" value="TRANSPORT PERMEASE PROTEIN"/>
    <property type="match status" value="1"/>
</dbReference>
<dbReference type="Proteomes" id="UP000256779">
    <property type="component" value="Unassembled WGS sequence"/>
</dbReference>
<dbReference type="InterPro" id="IPR047817">
    <property type="entry name" value="ABC2_TM_bact-type"/>
</dbReference>
<comment type="caution">
    <text evidence="11">The sequence shown here is derived from an EMBL/GenBank/DDBJ whole genome shotgun (WGS) entry which is preliminary data.</text>
</comment>
<evidence type="ECO:0000256" key="2">
    <source>
        <dbReference type="ARBA" id="ARBA00007783"/>
    </source>
</evidence>
<feature type="transmembrane region" description="Helical" evidence="9">
    <location>
        <begin position="78"/>
        <end position="97"/>
    </location>
</feature>
<feature type="domain" description="ABC transmembrane type-2" evidence="10">
    <location>
        <begin position="45"/>
        <end position="265"/>
    </location>
</feature>
<evidence type="ECO:0000256" key="5">
    <source>
        <dbReference type="ARBA" id="ARBA00022519"/>
    </source>
</evidence>
<evidence type="ECO:0000313" key="11">
    <source>
        <dbReference type="EMBL" id="RED99548.1"/>
    </source>
</evidence>
<dbReference type="GO" id="GO:0005886">
    <property type="term" value="C:plasma membrane"/>
    <property type="evidence" value="ECO:0007669"/>
    <property type="project" value="UniProtKB-SubCell"/>
</dbReference>
<comment type="similarity">
    <text evidence="2 9">Belongs to the ABC-2 integral membrane protein family.</text>
</comment>
<feature type="transmembrane region" description="Helical" evidence="9">
    <location>
        <begin position="44"/>
        <end position="66"/>
    </location>
</feature>
<dbReference type="EMBL" id="QREG01000008">
    <property type="protein sequence ID" value="RED99548.1"/>
    <property type="molecule type" value="Genomic_DNA"/>
</dbReference>